<organism evidence="1 2">
    <name type="scientific">Brassica cretica</name>
    <name type="common">Mustard</name>
    <dbReference type="NCBI Taxonomy" id="69181"/>
    <lineage>
        <taxon>Eukaryota</taxon>
        <taxon>Viridiplantae</taxon>
        <taxon>Streptophyta</taxon>
        <taxon>Embryophyta</taxon>
        <taxon>Tracheophyta</taxon>
        <taxon>Spermatophyta</taxon>
        <taxon>Magnoliopsida</taxon>
        <taxon>eudicotyledons</taxon>
        <taxon>Gunneridae</taxon>
        <taxon>Pentapetalae</taxon>
        <taxon>rosids</taxon>
        <taxon>malvids</taxon>
        <taxon>Brassicales</taxon>
        <taxon>Brassicaceae</taxon>
        <taxon>Brassiceae</taxon>
        <taxon>Brassica</taxon>
    </lineage>
</organism>
<reference evidence="1" key="1">
    <citation type="submission" date="2019-12" db="EMBL/GenBank/DDBJ databases">
        <title>Genome sequencing and annotation of Brassica cretica.</title>
        <authorList>
            <person name="Studholme D.J."/>
            <person name="Sarris P."/>
        </authorList>
    </citation>
    <scope>NUCLEOTIDE SEQUENCE</scope>
    <source>
        <strain evidence="1">PFS-109/04</strain>
        <tissue evidence="1">Leaf</tissue>
    </source>
</reference>
<dbReference type="EMBL" id="QGKX02001521">
    <property type="protein sequence ID" value="KAF3510012.1"/>
    <property type="molecule type" value="Genomic_DNA"/>
</dbReference>
<evidence type="ECO:0000313" key="1">
    <source>
        <dbReference type="EMBL" id="KAF3510012.1"/>
    </source>
</evidence>
<accession>A0A8S9P9N5</accession>
<sequence length="105" mass="11431">MFVGKLLGIYRGRASSGYFDGFSDGPILGSSDEMFFGIFIGRFRGKCPSENSEERCPSVYSDEHVPRFESSDTQPSCGRNSGSSLITIAQVNPVRELSPALLLAE</sequence>
<dbReference type="AlphaFoldDB" id="A0A8S9P9N5"/>
<name>A0A8S9P9N5_BRACR</name>
<proteinExistence type="predicted"/>
<gene>
    <name evidence="1" type="ORF">F2Q69_00009626</name>
</gene>
<evidence type="ECO:0000313" key="2">
    <source>
        <dbReference type="Proteomes" id="UP000712600"/>
    </source>
</evidence>
<protein>
    <submittedName>
        <fullName evidence="1">Uncharacterized protein</fullName>
    </submittedName>
</protein>
<comment type="caution">
    <text evidence="1">The sequence shown here is derived from an EMBL/GenBank/DDBJ whole genome shotgun (WGS) entry which is preliminary data.</text>
</comment>
<dbReference type="Proteomes" id="UP000712600">
    <property type="component" value="Unassembled WGS sequence"/>
</dbReference>